<protein>
    <submittedName>
        <fullName evidence="4">Phosphopantothenoylcysteine decarboxylase</fullName>
    </submittedName>
</protein>
<accession>A0A6G1I5D6</accession>
<feature type="domain" description="Flavoprotein" evidence="3">
    <location>
        <begin position="17"/>
        <end position="230"/>
    </location>
</feature>
<sequence length="235" mass="25589">MNRPFDHTQHVHDGTHHILLAASGSVATIKLPNLIAGLNASPAPLSIRIILTVSAAQFLAGQSREQPSLADIASLPNVDGIYLDSDEWATPWTRGAPILHIELRRWADVMVIAPLSANTLAKMVAGLCDNLLLSVVRAWDCSGKLDAPHRVAYNGREKTWPGTGRKVIIVAPAMNTAMWAHPLTANHIAAIGEFNWIKVLRPVEKELACGDTGTGAMRPWNEIKDTILDVIRLEE</sequence>
<gene>
    <name evidence="4" type="ORF">EJ06DRAFT_528217</name>
</gene>
<dbReference type="Gene3D" id="3.40.50.1950">
    <property type="entry name" value="Flavin prenyltransferase-like"/>
    <property type="match status" value="1"/>
</dbReference>
<dbReference type="PANTHER" id="PTHR14359">
    <property type="entry name" value="HOMO-OLIGOMERIC FLAVIN CONTAINING CYS DECARBOXYLASE FAMILY"/>
    <property type="match status" value="1"/>
</dbReference>
<dbReference type="GO" id="GO:0004633">
    <property type="term" value="F:phosphopantothenoylcysteine decarboxylase activity"/>
    <property type="evidence" value="ECO:0007669"/>
    <property type="project" value="TreeGrafter"/>
</dbReference>
<evidence type="ECO:0000313" key="5">
    <source>
        <dbReference type="Proteomes" id="UP000799640"/>
    </source>
</evidence>
<dbReference type="PANTHER" id="PTHR14359:SF6">
    <property type="entry name" value="PHOSPHOPANTOTHENOYLCYSTEINE DECARBOXYLASE"/>
    <property type="match status" value="1"/>
</dbReference>
<name>A0A6G1I5D6_9PEZI</name>
<dbReference type="EMBL" id="ML996690">
    <property type="protein sequence ID" value="KAF2403279.1"/>
    <property type="molecule type" value="Genomic_DNA"/>
</dbReference>
<keyword evidence="1" id="KW-0173">Coenzyme A biosynthesis</keyword>
<dbReference type="OrthoDB" id="1532798at2759"/>
<organism evidence="4 5">
    <name type="scientific">Trichodelitschia bisporula</name>
    <dbReference type="NCBI Taxonomy" id="703511"/>
    <lineage>
        <taxon>Eukaryota</taxon>
        <taxon>Fungi</taxon>
        <taxon>Dikarya</taxon>
        <taxon>Ascomycota</taxon>
        <taxon>Pezizomycotina</taxon>
        <taxon>Dothideomycetes</taxon>
        <taxon>Dothideomycetes incertae sedis</taxon>
        <taxon>Phaeotrichales</taxon>
        <taxon>Phaeotrichaceae</taxon>
        <taxon>Trichodelitschia</taxon>
    </lineage>
</organism>
<dbReference type="GO" id="GO:0071513">
    <property type="term" value="C:phosphopantothenoylcysteine decarboxylase complex"/>
    <property type="evidence" value="ECO:0007669"/>
    <property type="project" value="TreeGrafter"/>
</dbReference>
<evidence type="ECO:0000256" key="1">
    <source>
        <dbReference type="ARBA" id="ARBA00022993"/>
    </source>
</evidence>
<dbReference type="GO" id="GO:0010181">
    <property type="term" value="F:FMN binding"/>
    <property type="evidence" value="ECO:0007669"/>
    <property type="project" value="TreeGrafter"/>
</dbReference>
<dbReference type="Pfam" id="PF02441">
    <property type="entry name" value="Flavoprotein"/>
    <property type="match status" value="1"/>
</dbReference>
<dbReference type="SUPFAM" id="SSF52507">
    <property type="entry name" value="Homo-oligomeric flavin-containing Cys decarboxylases, HFCD"/>
    <property type="match status" value="1"/>
</dbReference>
<reference evidence="4" key="1">
    <citation type="journal article" date="2020" name="Stud. Mycol.">
        <title>101 Dothideomycetes genomes: a test case for predicting lifestyles and emergence of pathogens.</title>
        <authorList>
            <person name="Haridas S."/>
            <person name="Albert R."/>
            <person name="Binder M."/>
            <person name="Bloem J."/>
            <person name="Labutti K."/>
            <person name="Salamov A."/>
            <person name="Andreopoulos B."/>
            <person name="Baker S."/>
            <person name="Barry K."/>
            <person name="Bills G."/>
            <person name="Bluhm B."/>
            <person name="Cannon C."/>
            <person name="Castanera R."/>
            <person name="Culley D."/>
            <person name="Daum C."/>
            <person name="Ezra D."/>
            <person name="Gonzalez J."/>
            <person name="Henrissat B."/>
            <person name="Kuo A."/>
            <person name="Liang C."/>
            <person name="Lipzen A."/>
            <person name="Lutzoni F."/>
            <person name="Magnuson J."/>
            <person name="Mondo S."/>
            <person name="Nolan M."/>
            <person name="Ohm R."/>
            <person name="Pangilinan J."/>
            <person name="Park H.-J."/>
            <person name="Ramirez L."/>
            <person name="Alfaro M."/>
            <person name="Sun H."/>
            <person name="Tritt A."/>
            <person name="Yoshinaga Y."/>
            <person name="Zwiers L.-H."/>
            <person name="Turgeon B."/>
            <person name="Goodwin S."/>
            <person name="Spatafora J."/>
            <person name="Crous P."/>
            <person name="Grigoriev I."/>
        </authorList>
    </citation>
    <scope>NUCLEOTIDE SEQUENCE</scope>
    <source>
        <strain evidence="4">CBS 262.69</strain>
    </source>
</reference>
<dbReference type="InterPro" id="IPR003382">
    <property type="entry name" value="Flavoprotein"/>
</dbReference>
<dbReference type="Proteomes" id="UP000799640">
    <property type="component" value="Unassembled WGS sequence"/>
</dbReference>
<comment type="similarity">
    <text evidence="2">Belongs to the HFCD (homooligomeric flavin containing Cys decarboxylase) superfamily.</text>
</comment>
<evidence type="ECO:0000256" key="2">
    <source>
        <dbReference type="ARBA" id="ARBA00038350"/>
    </source>
</evidence>
<dbReference type="AlphaFoldDB" id="A0A6G1I5D6"/>
<dbReference type="GO" id="GO:0015937">
    <property type="term" value="P:coenzyme A biosynthetic process"/>
    <property type="evidence" value="ECO:0007669"/>
    <property type="project" value="UniProtKB-KW"/>
</dbReference>
<proteinExistence type="inferred from homology"/>
<dbReference type="InterPro" id="IPR036551">
    <property type="entry name" value="Flavin_trans-like"/>
</dbReference>
<evidence type="ECO:0000313" key="4">
    <source>
        <dbReference type="EMBL" id="KAF2403279.1"/>
    </source>
</evidence>
<evidence type="ECO:0000259" key="3">
    <source>
        <dbReference type="Pfam" id="PF02441"/>
    </source>
</evidence>
<keyword evidence="5" id="KW-1185">Reference proteome</keyword>